<gene>
    <name evidence="1" type="ORF">DWY99_13190</name>
</gene>
<name>A0A412AUH2_9FIRM</name>
<dbReference type="AlphaFoldDB" id="A0A412AUH2"/>
<protein>
    <submittedName>
        <fullName evidence="1">Uncharacterized protein</fullName>
    </submittedName>
</protein>
<reference evidence="1 2" key="1">
    <citation type="submission" date="2018-08" db="EMBL/GenBank/DDBJ databases">
        <title>A genome reference for cultivated species of the human gut microbiota.</title>
        <authorList>
            <person name="Zou Y."/>
            <person name="Xue W."/>
            <person name="Luo G."/>
        </authorList>
    </citation>
    <scope>NUCLEOTIDE SEQUENCE [LARGE SCALE GENOMIC DNA]</scope>
    <source>
        <strain evidence="1 2">AF28-26</strain>
    </source>
</reference>
<organism evidence="1 2">
    <name type="scientific">[Clostridium] leptum</name>
    <dbReference type="NCBI Taxonomy" id="1535"/>
    <lineage>
        <taxon>Bacteria</taxon>
        <taxon>Bacillati</taxon>
        <taxon>Bacillota</taxon>
        <taxon>Clostridia</taxon>
        <taxon>Eubacteriales</taxon>
        <taxon>Oscillospiraceae</taxon>
        <taxon>Oscillospiraceae incertae sedis</taxon>
    </lineage>
</organism>
<proteinExistence type="predicted"/>
<dbReference type="EMBL" id="QRTC01000075">
    <property type="protein sequence ID" value="RGQ34989.1"/>
    <property type="molecule type" value="Genomic_DNA"/>
</dbReference>
<sequence length="98" mass="10957">MTTNAPNVRKLEGTGYQLGGSANVPVPPAPISINAGADFNLIYDKDENLYYYGTTQSVGVAPPIAGAEFHAEWGETYTLLQFNLFEVMDYWYIKIMEW</sequence>
<dbReference type="Proteomes" id="UP000284751">
    <property type="component" value="Unassembled WGS sequence"/>
</dbReference>
<comment type="caution">
    <text evidence="1">The sequence shown here is derived from an EMBL/GenBank/DDBJ whole genome shotgun (WGS) entry which is preliminary data.</text>
</comment>
<evidence type="ECO:0000313" key="2">
    <source>
        <dbReference type="Proteomes" id="UP000284751"/>
    </source>
</evidence>
<evidence type="ECO:0000313" key="1">
    <source>
        <dbReference type="EMBL" id="RGQ34989.1"/>
    </source>
</evidence>
<accession>A0A412AUH2</accession>